<gene>
    <name evidence="1" type="ORF">L6164_010872</name>
</gene>
<dbReference type="Proteomes" id="UP000828941">
    <property type="component" value="Chromosome 5"/>
</dbReference>
<dbReference type="EMBL" id="CM039430">
    <property type="protein sequence ID" value="KAI4343534.1"/>
    <property type="molecule type" value="Genomic_DNA"/>
</dbReference>
<reference evidence="1 2" key="1">
    <citation type="journal article" date="2022" name="DNA Res.">
        <title>Chromosomal-level genome assembly of the orchid tree Bauhinia variegata (Leguminosae; Cercidoideae) supports the allotetraploid origin hypothesis of Bauhinia.</title>
        <authorList>
            <person name="Zhong Y."/>
            <person name="Chen Y."/>
            <person name="Zheng D."/>
            <person name="Pang J."/>
            <person name="Liu Y."/>
            <person name="Luo S."/>
            <person name="Meng S."/>
            <person name="Qian L."/>
            <person name="Wei D."/>
            <person name="Dai S."/>
            <person name="Zhou R."/>
        </authorList>
    </citation>
    <scope>NUCLEOTIDE SEQUENCE [LARGE SCALE GENOMIC DNA]</scope>
    <source>
        <strain evidence="1">BV-YZ2020</strain>
    </source>
</reference>
<proteinExistence type="predicted"/>
<comment type="caution">
    <text evidence="1">The sequence shown here is derived from an EMBL/GenBank/DDBJ whole genome shotgun (WGS) entry which is preliminary data.</text>
</comment>
<accession>A0ACB9P6E9</accession>
<protein>
    <submittedName>
        <fullName evidence="1">Uncharacterized protein</fullName>
    </submittedName>
</protein>
<organism evidence="1 2">
    <name type="scientific">Bauhinia variegata</name>
    <name type="common">Purple orchid tree</name>
    <name type="synonym">Phanera variegata</name>
    <dbReference type="NCBI Taxonomy" id="167791"/>
    <lineage>
        <taxon>Eukaryota</taxon>
        <taxon>Viridiplantae</taxon>
        <taxon>Streptophyta</taxon>
        <taxon>Embryophyta</taxon>
        <taxon>Tracheophyta</taxon>
        <taxon>Spermatophyta</taxon>
        <taxon>Magnoliopsida</taxon>
        <taxon>eudicotyledons</taxon>
        <taxon>Gunneridae</taxon>
        <taxon>Pentapetalae</taxon>
        <taxon>rosids</taxon>
        <taxon>fabids</taxon>
        <taxon>Fabales</taxon>
        <taxon>Fabaceae</taxon>
        <taxon>Cercidoideae</taxon>
        <taxon>Cercideae</taxon>
        <taxon>Bauhiniinae</taxon>
        <taxon>Bauhinia</taxon>
    </lineage>
</organism>
<keyword evidence="2" id="KW-1185">Reference proteome</keyword>
<evidence type="ECO:0000313" key="1">
    <source>
        <dbReference type="EMBL" id="KAI4343534.1"/>
    </source>
</evidence>
<sequence length="113" mass="12293">MYIEGAASRTATAPLDRLKVILQVQTTCASIMPAVMKIWQQDGLLGFFRGNGLNVAKVAPESAIKVYVYEMLKNAIGNIQGNKSDIGTAERLFADGMAGAMQLHRLLSIHWVS</sequence>
<name>A0ACB9P6E9_BAUVA</name>
<evidence type="ECO:0000313" key="2">
    <source>
        <dbReference type="Proteomes" id="UP000828941"/>
    </source>
</evidence>